<sequence>MVQTNEAWTWFNDCSVGGSQDDENPVKDPDLPVPPSSGGGGGSPGNGGGGSAPPPPTVGGVYYDLPHFPTFVSLGDSYAAGIGSGSQAENKWDAQADYQCFTTVNAYGHSFWTTNLGDKSFDFLACTGDKIENVLTEGSHGRPSQISILKDQIGGSQLGMATLSIGGNDAMFAEVAIRCLFFGMNSCDQYMADAELAVVDMRPKLVSTYRAILDAVDYQYFTLIVTGYASFFNDEDQSGFGAADENCDKQTISVVEEDNVLNKHVPYLTRSIRTELNRAVQAMNKQIQLAVGEVQALYPFKRVKFVDMEPLFDGHRFCDKGDDGKLLDLEDVYFFVPYADDITETGHELNPRDSDGTKVDLTKRDAAGSECESWTGYFADLWDCAWAQAVAQTGSDDPVDVKVNGEKYPDIAGRSLSFITKNGLYKAMHPKSIVHQKLAKLIMSEWKVWGVAD</sequence>
<organism evidence="2 3">
    <name type="scientific">Paraconiothyrium brasiliense</name>
    <dbReference type="NCBI Taxonomy" id="300254"/>
    <lineage>
        <taxon>Eukaryota</taxon>
        <taxon>Fungi</taxon>
        <taxon>Dikarya</taxon>
        <taxon>Ascomycota</taxon>
        <taxon>Pezizomycotina</taxon>
        <taxon>Dothideomycetes</taxon>
        <taxon>Pleosporomycetidae</taxon>
        <taxon>Pleosporales</taxon>
        <taxon>Massarineae</taxon>
        <taxon>Didymosphaeriaceae</taxon>
        <taxon>Paraconiothyrium</taxon>
    </lineage>
</organism>
<comment type="caution">
    <text evidence="2">The sequence shown here is derived from an EMBL/GenBank/DDBJ whole genome shotgun (WGS) entry which is preliminary data.</text>
</comment>
<dbReference type="EMBL" id="JAKJXO020000002">
    <property type="protein sequence ID" value="KAL1610853.1"/>
    <property type="molecule type" value="Genomic_DNA"/>
</dbReference>
<name>A0ABR3S2D5_9PLEO</name>
<dbReference type="CDD" id="cd01823">
    <property type="entry name" value="SEST_like"/>
    <property type="match status" value="1"/>
</dbReference>
<evidence type="ECO:0000313" key="2">
    <source>
        <dbReference type="EMBL" id="KAL1610853.1"/>
    </source>
</evidence>
<dbReference type="InterPro" id="IPR036514">
    <property type="entry name" value="SGNH_hydro_sf"/>
</dbReference>
<dbReference type="InterPro" id="IPR037460">
    <property type="entry name" value="SEST-like"/>
</dbReference>
<accession>A0ABR3S2D5</accession>
<dbReference type="Gene3D" id="3.40.50.1110">
    <property type="entry name" value="SGNH hydrolase"/>
    <property type="match status" value="1"/>
</dbReference>
<evidence type="ECO:0000313" key="3">
    <source>
        <dbReference type="Proteomes" id="UP001521785"/>
    </source>
</evidence>
<dbReference type="Proteomes" id="UP001521785">
    <property type="component" value="Unassembled WGS sequence"/>
</dbReference>
<evidence type="ECO:0000256" key="1">
    <source>
        <dbReference type="SAM" id="MobiDB-lite"/>
    </source>
</evidence>
<gene>
    <name evidence="2" type="primary">agn1_1</name>
    <name evidence="2" type="ORF">SLS60_002524</name>
</gene>
<reference evidence="2 3" key="1">
    <citation type="submission" date="2024-02" db="EMBL/GenBank/DDBJ databases">
        <title>De novo assembly and annotation of 12 fungi associated with fruit tree decline syndrome in Ontario, Canada.</title>
        <authorList>
            <person name="Sulman M."/>
            <person name="Ellouze W."/>
            <person name="Ilyukhin E."/>
        </authorList>
    </citation>
    <scope>NUCLEOTIDE SEQUENCE [LARGE SCALE GENOMIC DNA]</scope>
    <source>
        <strain evidence="2 3">M42-189</strain>
    </source>
</reference>
<protein>
    <submittedName>
        <fullName evidence="2">Glucan endo-1,3-alpha-glucosidase agn1</fullName>
    </submittedName>
</protein>
<dbReference type="PANTHER" id="PTHR37981:SF1">
    <property type="entry name" value="SGNH HYDROLASE-TYPE ESTERASE DOMAIN-CONTAINING PROTEIN"/>
    <property type="match status" value="1"/>
</dbReference>
<dbReference type="PANTHER" id="PTHR37981">
    <property type="entry name" value="LIPASE 2"/>
    <property type="match status" value="1"/>
</dbReference>
<dbReference type="SUPFAM" id="SSF52266">
    <property type="entry name" value="SGNH hydrolase"/>
    <property type="match status" value="1"/>
</dbReference>
<feature type="region of interest" description="Disordered" evidence="1">
    <location>
        <begin position="12"/>
        <end position="58"/>
    </location>
</feature>
<keyword evidence="3" id="KW-1185">Reference proteome</keyword>
<proteinExistence type="predicted"/>
<feature type="compositionally biased region" description="Gly residues" evidence="1">
    <location>
        <begin position="37"/>
        <end position="51"/>
    </location>
</feature>